<dbReference type="InterPro" id="IPR025997">
    <property type="entry name" value="SBP_2_dom"/>
</dbReference>
<evidence type="ECO:0000256" key="1">
    <source>
        <dbReference type="ARBA" id="ARBA00004196"/>
    </source>
</evidence>
<dbReference type="Proteomes" id="UP000483035">
    <property type="component" value="Unassembled WGS sequence"/>
</dbReference>
<dbReference type="PANTHER" id="PTHR46847">
    <property type="entry name" value="D-ALLOSE-BINDING PERIPLASMIC PROTEIN-RELATED"/>
    <property type="match status" value="1"/>
</dbReference>
<dbReference type="InterPro" id="IPR028082">
    <property type="entry name" value="Peripla_BP_I"/>
</dbReference>
<feature type="domain" description="Periplasmic binding protein" evidence="4">
    <location>
        <begin position="49"/>
        <end position="302"/>
    </location>
</feature>
<dbReference type="EMBL" id="WUEY01000009">
    <property type="protein sequence ID" value="NEI72007.1"/>
    <property type="molecule type" value="Genomic_DNA"/>
</dbReference>
<dbReference type="AlphaFoldDB" id="A0A6L9UCS3"/>
<evidence type="ECO:0000256" key="2">
    <source>
        <dbReference type="ARBA" id="ARBA00007639"/>
    </source>
</evidence>
<dbReference type="GO" id="GO:0030313">
    <property type="term" value="C:cell envelope"/>
    <property type="evidence" value="ECO:0007669"/>
    <property type="project" value="UniProtKB-SubCell"/>
</dbReference>
<dbReference type="SUPFAM" id="SSF53822">
    <property type="entry name" value="Periplasmic binding protein-like I"/>
    <property type="match status" value="1"/>
</dbReference>
<gene>
    <name evidence="5" type="ORF">GR212_20705</name>
</gene>
<evidence type="ECO:0000259" key="4">
    <source>
        <dbReference type="Pfam" id="PF13407"/>
    </source>
</evidence>
<dbReference type="Pfam" id="PF13407">
    <property type="entry name" value="Peripla_BP_4"/>
    <property type="match status" value="1"/>
</dbReference>
<dbReference type="Gene3D" id="3.40.50.2300">
    <property type="match status" value="2"/>
</dbReference>
<dbReference type="GO" id="GO:0030246">
    <property type="term" value="F:carbohydrate binding"/>
    <property type="evidence" value="ECO:0007669"/>
    <property type="project" value="UniProtKB-ARBA"/>
</dbReference>
<comment type="caution">
    <text evidence="5">The sequence shown here is derived from an EMBL/GenBank/DDBJ whole genome shotgun (WGS) entry which is preliminary data.</text>
</comment>
<name>A0A6L9UCS3_9HYPH</name>
<evidence type="ECO:0000313" key="6">
    <source>
        <dbReference type="Proteomes" id="UP000483035"/>
    </source>
</evidence>
<dbReference type="PANTHER" id="PTHR46847:SF1">
    <property type="entry name" value="D-ALLOSE-BINDING PERIPLASMIC PROTEIN-RELATED"/>
    <property type="match status" value="1"/>
</dbReference>
<accession>A0A6L9UCS3</accession>
<proteinExistence type="inferred from homology"/>
<dbReference type="CDD" id="cd19996">
    <property type="entry name" value="PBP1_ABC_sugar_binding-like"/>
    <property type="match status" value="1"/>
</dbReference>
<evidence type="ECO:0000256" key="3">
    <source>
        <dbReference type="ARBA" id="ARBA00022729"/>
    </source>
</evidence>
<reference evidence="5 6" key="1">
    <citation type="submission" date="2019-12" db="EMBL/GenBank/DDBJ databases">
        <title>Rhizobium genotypes associated with high levels of biological nitrogen fixation by grain legumes in a temperate-maritime cropping system.</title>
        <authorList>
            <person name="Maluk M."/>
            <person name="Francesc Ferrando Molina F."/>
            <person name="Lopez Del Egido L."/>
            <person name="Lafos M."/>
            <person name="Langarica-Fuentes A."/>
            <person name="Gebre Yohannes G."/>
            <person name="Young M.W."/>
            <person name="Martin P."/>
            <person name="Gantlett R."/>
            <person name="Kenicer G."/>
            <person name="Hawes C."/>
            <person name="Begg G.S."/>
            <person name="Quilliam R.S."/>
            <person name="Squire G.R."/>
            <person name="Poole P.S."/>
            <person name="Young P.W."/>
            <person name="Iannetta P.M."/>
            <person name="James E.K."/>
        </authorList>
    </citation>
    <scope>NUCLEOTIDE SEQUENCE [LARGE SCALE GENOMIC DNA]</scope>
    <source>
        <strain evidence="5 6">JHI1118</strain>
    </source>
</reference>
<comment type="similarity">
    <text evidence="2">Belongs to the bacterial solute-binding protein 2 family.</text>
</comment>
<protein>
    <submittedName>
        <fullName evidence="5">Substrate-binding domain-containing protein</fullName>
    </submittedName>
</protein>
<evidence type="ECO:0000313" key="5">
    <source>
        <dbReference type="EMBL" id="NEI72007.1"/>
    </source>
</evidence>
<organism evidence="5 6">
    <name type="scientific">Rhizobium lusitanum</name>
    <dbReference type="NCBI Taxonomy" id="293958"/>
    <lineage>
        <taxon>Bacteria</taxon>
        <taxon>Pseudomonadati</taxon>
        <taxon>Pseudomonadota</taxon>
        <taxon>Alphaproteobacteria</taxon>
        <taxon>Hyphomicrobiales</taxon>
        <taxon>Rhizobiaceae</taxon>
        <taxon>Rhizobium/Agrobacterium group</taxon>
        <taxon>Rhizobium</taxon>
    </lineage>
</organism>
<keyword evidence="3" id="KW-0732">Signal</keyword>
<comment type="subcellular location">
    <subcellularLocation>
        <location evidence="1">Cell envelope</location>
    </subcellularLocation>
</comment>
<sequence length="352" mass="37920">MADDAFTAEQALLKVTPTGPADKPWEQYIGGGLVDTSKYKKAGPHKLCFSNASVSNPWRVVGWKVMQAEADAEKSSIASLQYSDAKDSDDKQISDIKAFINGGQCDALIVSPTTSDALTPVVEEACKSMPVVVFDRSVNTTCPVTSISSIGGNAWGIAGARYIAENLPKGGKVLLLRTAPGVDLFETRSDAAMRIFKEAGITPVGSEFTGGDNAKTKAVVSDYLSRFGQIDAVWVDLGAMSVAVAEAFEDAGQPYPIITGEDQEDYLQKWKNTGFKGVAPTYPAYQWRTALQAAVKILDGKQVPGPKWVLPQPVITNENLDQYVNLKMPPLHYALCGCEDLPGYPERFGGKR</sequence>